<reference evidence="3 4" key="1">
    <citation type="submission" date="2019-06" db="EMBL/GenBank/DDBJ databases">
        <title>Genomic Encyclopedia of Type Strains, Phase IV (KMG-V): Genome sequencing to study the core and pangenomes of soil and plant-associated prokaryotes.</title>
        <authorList>
            <person name="Whitman W."/>
        </authorList>
    </citation>
    <scope>NUCLEOTIDE SEQUENCE [LARGE SCALE GENOMIC DNA]</scope>
    <source>
        <strain evidence="3 4">BR 510</strain>
    </source>
</reference>
<evidence type="ECO:0000313" key="4">
    <source>
        <dbReference type="Proteomes" id="UP000319949"/>
    </source>
</evidence>
<dbReference type="InterPro" id="IPR027417">
    <property type="entry name" value="P-loop_NTPase"/>
</dbReference>
<protein>
    <submittedName>
        <fullName evidence="3">Flp pilus assembly CpaE family ATPase</fullName>
    </submittedName>
</protein>
<dbReference type="PANTHER" id="PTHR43384:SF6">
    <property type="entry name" value="SEPTUM SITE-DETERMINING PROTEIN MIND HOMOLOG, CHLOROPLASTIC"/>
    <property type="match status" value="1"/>
</dbReference>
<keyword evidence="2" id="KW-0067">ATP-binding</keyword>
<name>A0A560DPX4_9BRAD</name>
<organism evidence="3 4">
    <name type="scientific">Bradyrhizobium stylosanthis</name>
    <dbReference type="NCBI Taxonomy" id="1803665"/>
    <lineage>
        <taxon>Bacteria</taxon>
        <taxon>Pseudomonadati</taxon>
        <taxon>Pseudomonadota</taxon>
        <taxon>Alphaproteobacteria</taxon>
        <taxon>Hyphomicrobiales</taxon>
        <taxon>Nitrobacteraceae</taxon>
        <taxon>Bradyrhizobium</taxon>
    </lineage>
</organism>
<dbReference type="Proteomes" id="UP000319949">
    <property type="component" value="Unassembled WGS sequence"/>
</dbReference>
<dbReference type="InterPro" id="IPR050625">
    <property type="entry name" value="ParA/MinD_ATPase"/>
</dbReference>
<keyword evidence="1" id="KW-0547">Nucleotide-binding</keyword>
<dbReference type="Gene3D" id="3.40.50.300">
    <property type="entry name" value="P-loop containing nucleotide triphosphate hydrolases"/>
    <property type="match status" value="1"/>
</dbReference>
<sequence>MDAATCHAGAGFLRMRIFLFSAGVEATRLSDLERRIRSRLPAVQTVSRLEEITRAVPQGNGERACILFPVVVNAPEAFDRMVSIATEYRDSLFFIFISDDIPASDYKRLVQTGGADWASTQGAPDEIADILARRERDESAEPGDAPRPVTEPVMVAFVPCAGGVGNSTIAIEVGIQLKQAKATRNRRICLVDLDFQNSNICDFLDLEARMQIHEIAGNPERLDTQLFELFISRHNSGLDVLAAPRAKDRPLDLDLATLEALFRMISTRYDLILLDLPVHWFKWTRQLLSAVEAAFVVGRNTIPALRQVAETLQAVRAVDRMPARIDVILNRCEHSLIGGIARRNHVKNLLGEEEVHFLREDNENAIESANTGIPMARRGGKIVKDLAQVVSAVAEAKPVQAAAEGA</sequence>
<comment type="caution">
    <text evidence="3">The sequence shown here is derived from an EMBL/GenBank/DDBJ whole genome shotgun (WGS) entry which is preliminary data.</text>
</comment>
<dbReference type="GO" id="GO:0009898">
    <property type="term" value="C:cytoplasmic side of plasma membrane"/>
    <property type="evidence" value="ECO:0007669"/>
    <property type="project" value="TreeGrafter"/>
</dbReference>
<dbReference type="EMBL" id="VITK01000004">
    <property type="protein sequence ID" value="TWA99140.1"/>
    <property type="molecule type" value="Genomic_DNA"/>
</dbReference>
<evidence type="ECO:0000313" key="3">
    <source>
        <dbReference type="EMBL" id="TWA99140.1"/>
    </source>
</evidence>
<gene>
    <name evidence="3" type="ORF">FBZ96_104108</name>
</gene>
<dbReference type="GO" id="GO:0051782">
    <property type="term" value="P:negative regulation of cell division"/>
    <property type="evidence" value="ECO:0007669"/>
    <property type="project" value="TreeGrafter"/>
</dbReference>
<proteinExistence type="predicted"/>
<dbReference type="PANTHER" id="PTHR43384">
    <property type="entry name" value="SEPTUM SITE-DETERMINING PROTEIN MIND HOMOLOG, CHLOROPLASTIC-RELATED"/>
    <property type="match status" value="1"/>
</dbReference>
<dbReference type="SUPFAM" id="SSF52540">
    <property type="entry name" value="P-loop containing nucleoside triphosphate hydrolases"/>
    <property type="match status" value="1"/>
</dbReference>
<evidence type="ECO:0000256" key="2">
    <source>
        <dbReference type="ARBA" id="ARBA00022840"/>
    </source>
</evidence>
<keyword evidence="4" id="KW-1185">Reference proteome</keyword>
<dbReference type="GO" id="GO:0005829">
    <property type="term" value="C:cytosol"/>
    <property type="evidence" value="ECO:0007669"/>
    <property type="project" value="TreeGrafter"/>
</dbReference>
<accession>A0A560DPX4</accession>
<dbReference type="GO" id="GO:0016887">
    <property type="term" value="F:ATP hydrolysis activity"/>
    <property type="evidence" value="ECO:0007669"/>
    <property type="project" value="TreeGrafter"/>
</dbReference>
<dbReference type="AlphaFoldDB" id="A0A560DPX4"/>
<dbReference type="GO" id="GO:0005524">
    <property type="term" value="F:ATP binding"/>
    <property type="evidence" value="ECO:0007669"/>
    <property type="project" value="UniProtKB-KW"/>
</dbReference>
<evidence type="ECO:0000256" key="1">
    <source>
        <dbReference type="ARBA" id="ARBA00022741"/>
    </source>
</evidence>